<dbReference type="EMBL" id="ML987197">
    <property type="protein sequence ID" value="KAF2247789.1"/>
    <property type="molecule type" value="Genomic_DNA"/>
</dbReference>
<feature type="compositionally biased region" description="Low complexity" evidence="1">
    <location>
        <begin position="102"/>
        <end position="121"/>
    </location>
</feature>
<name>A0A6A6IC15_9PLEO</name>
<dbReference type="GeneID" id="54589008"/>
<feature type="region of interest" description="Disordered" evidence="1">
    <location>
        <begin position="1"/>
        <end position="42"/>
    </location>
</feature>
<gene>
    <name evidence="2" type="ORF">BU26DRAFT_606639</name>
</gene>
<dbReference type="Proteomes" id="UP000800094">
    <property type="component" value="Unassembled WGS sequence"/>
</dbReference>
<evidence type="ECO:0000313" key="3">
    <source>
        <dbReference type="Proteomes" id="UP000800094"/>
    </source>
</evidence>
<evidence type="ECO:0000256" key="1">
    <source>
        <dbReference type="SAM" id="MobiDB-lite"/>
    </source>
</evidence>
<dbReference type="RefSeq" id="XP_033682793.1">
    <property type="nucleotide sequence ID" value="XM_033835678.1"/>
</dbReference>
<evidence type="ECO:0000313" key="2">
    <source>
        <dbReference type="EMBL" id="KAF2247789.1"/>
    </source>
</evidence>
<feature type="compositionally biased region" description="Low complexity" evidence="1">
    <location>
        <begin position="153"/>
        <end position="165"/>
    </location>
</feature>
<reference evidence="2" key="1">
    <citation type="journal article" date="2020" name="Stud. Mycol.">
        <title>101 Dothideomycetes genomes: a test case for predicting lifestyles and emergence of pathogens.</title>
        <authorList>
            <person name="Haridas S."/>
            <person name="Albert R."/>
            <person name="Binder M."/>
            <person name="Bloem J."/>
            <person name="Labutti K."/>
            <person name="Salamov A."/>
            <person name="Andreopoulos B."/>
            <person name="Baker S."/>
            <person name="Barry K."/>
            <person name="Bills G."/>
            <person name="Bluhm B."/>
            <person name="Cannon C."/>
            <person name="Castanera R."/>
            <person name="Culley D."/>
            <person name="Daum C."/>
            <person name="Ezra D."/>
            <person name="Gonzalez J."/>
            <person name="Henrissat B."/>
            <person name="Kuo A."/>
            <person name="Liang C."/>
            <person name="Lipzen A."/>
            <person name="Lutzoni F."/>
            <person name="Magnuson J."/>
            <person name="Mondo S."/>
            <person name="Nolan M."/>
            <person name="Ohm R."/>
            <person name="Pangilinan J."/>
            <person name="Park H.-J."/>
            <person name="Ramirez L."/>
            <person name="Alfaro M."/>
            <person name="Sun H."/>
            <person name="Tritt A."/>
            <person name="Yoshinaga Y."/>
            <person name="Zwiers L.-H."/>
            <person name="Turgeon B."/>
            <person name="Goodwin S."/>
            <person name="Spatafora J."/>
            <person name="Crous P."/>
            <person name="Grigoriev I."/>
        </authorList>
    </citation>
    <scope>NUCLEOTIDE SEQUENCE</scope>
    <source>
        <strain evidence="2">CBS 122368</strain>
    </source>
</reference>
<protein>
    <submittedName>
        <fullName evidence="2">Uncharacterized protein</fullName>
    </submittedName>
</protein>
<organism evidence="2 3">
    <name type="scientific">Trematosphaeria pertusa</name>
    <dbReference type="NCBI Taxonomy" id="390896"/>
    <lineage>
        <taxon>Eukaryota</taxon>
        <taxon>Fungi</taxon>
        <taxon>Dikarya</taxon>
        <taxon>Ascomycota</taxon>
        <taxon>Pezizomycotina</taxon>
        <taxon>Dothideomycetes</taxon>
        <taxon>Pleosporomycetidae</taxon>
        <taxon>Pleosporales</taxon>
        <taxon>Massarineae</taxon>
        <taxon>Trematosphaeriaceae</taxon>
        <taxon>Trematosphaeria</taxon>
    </lineage>
</organism>
<proteinExistence type="predicted"/>
<feature type="region of interest" description="Disordered" evidence="1">
    <location>
        <begin position="55"/>
        <end position="166"/>
    </location>
</feature>
<feature type="compositionally biased region" description="Acidic residues" evidence="1">
    <location>
        <begin position="66"/>
        <end position="83"/>
    </location>
</feature>
<keyword evidence="3" id="KW-1185">Reference proteome</keyword>
<accession>A0A6A6IC15</accession>
<dbReference type="AlphaFoldDB" id="A0A6A6IC15"/>
<sequence>MAPRRATHCTGITKDKRQCQRSGGHIKHPRPGPKGNPNILERCDMHCDPERHAETACKPTFLETAEQGDDSDESDDKEEEEDSGERSGMRVTVESPSVGVGRSASRLASASASTAPTLPTASRERSVPVTASPAPPRASIRHGSRTLSGPVLAPASRRSAPSHSAPVEDFEDTLLAFDPAPGSAVWGQHVTNSRTRQIGEARQSARLLTTAAQDNSRHDYDTGILTSAALSSHQRHNLADASLFSLAEAHSAHDARLNDHENRIYTLEQQFKEFELR</sequence>